<protein>
    <submittedName>
        <fullName evidence="8">Copia protein</fullName>
    </submittedName>
</protein>
<organism evidence="8 9">
    <name type="scientific">Durusdinium trenchii</name>
    <dbReference type="NCBI Taxonomy" id="1381693"/>
    <lineage>
        <taxon>Eukaryota</taxon>
        <taxon>Sar</taxon>
        <taxon>Alveolata</taxon>
        <taxon>Dinophyceae</taxon>
        <taxon>Suessiales</taxon>
        <taxon>Symbiodiniaceae</taxon>
        <taxon>Durusdinium</taxon>
    </lineage>
</organism>
<accession>A0ABP0JS02</accession>
<evidence type="ECO:0000256" key="3">
    <source>
        <dbReference type="ARBA" id="ARBA00022833"/>
    </source>
</evidence>
<dbReference type="InterPro" id="IPR010666">
    <property type="entry name" value="Znf_GRF"/>
</dbReference>
<dbReference type="PROSITE" id="PS51999">
    <property type="entry name" value="ZF_GRF"/>
    <property type="match status" value="1"/>
</dbReference>
<dbReference type="Proteomes" id="UP001642464">
    <property type="component" value="Unassembled WGS sequence"/>
</dbReference>
<evidence type="ECO:0000256" key="2">
    <source>
        <dbReference type="ARBA" id="ARBA00022771"/>
    </source>
</evidence>
<dbReference type="EMBL" id="CAXAMM010008402">
    <property type="protein sequence ID" value="CAK9017236.1"/>
    <property type="molecule type" value="Genomic_DNA"/>
</dbReference>
<keyword evidence="3" id="KW-0862">Zinc</keyword>
<feature type="domain" description="CCHC-type" evidence="6">
    <location>
        <begin position="190"/>
        <end position="204"/>
    </location>
</feature>
<feature type="region of interest" description="Disordered" evidence="5">
    <location>
        <begin position="1"/>
        <end position="59"/>
    </location>
</feature>
<keyword evidence="1" id="KW-0479">Metal-binding</keyword>
<feature type="compositionally biased region" description="Basic and acidic residues" evidence="5">
    <location>
        <begin position="522"/>
        <end position="532"/>
    </location>
</feature>
<evidence type="ECO:0000259" key="7">
    <source>
        <dbReference type="PROSITE" id="PS51999"/>
    </source>
</evidence>
<feature type="region of interest" description="Disordered" evidence="5">
    <location>
        <begin position="495"/>
        <end position="581"/>
    </location>
</feature>
<keyword evidence="9" id="KW-1185">Reference proteome</keyword>
<dbReference type="InterPro" id="IPR001878">
    <property type="entry name" value="Znf_CCHC"/>
</dbReference>
<evidence type="ECO:0000259" key="6">
    <source>
        <dbReference type="PROSITE" id="PS50158"/>
    </source>
</evidence>
<evidence type="ECO:0000313" key="9">
    <source>
        <dbReference type="Proteomes" id="UP001642464"/>
    </source>
</evidence>
<proteinExistence type="predicted"/>
<reference evidence="8 9" key="1">
    <citation type="submission" date="2024-02" db="EMBL/GenBank/DDBJ databases">
        <authorList>
            <person name="Chen Y."/>
            <person name="Shah S."/>
            <person name="Dougan E. K."/>
            <person name="Thang M."/>
            <person name="Chan C."/>
        </authorList>
    </citation>
    <scope>NUCLEOTIDE SEQUENCE [LARGE SCALE GENOMIC DNA]</scope>
</reference>
<comment type="caution">
    <text evidence="8">The sequence shown here is derived from an EMBL/GenBank/DDBJ whole genome shotgun (WGS) entry which is preliminary data.</text>
</comment>
<evidence type="ECO:0000256" key="1">
    <source>
        <dbReference type="ARBA" id="ARBA00022723"/>
    </source>
</evidence>
<keyword evidence="2 4" id="KW-0863">Zinc-finger</keyword>
<evidence type="ECO:0000256" key="4">
    <source>
        <dbReference type="PROSITE-ProRule" id="PRU00047"/>
    </source>
</evidence>
<feature type="compositionally biased region" description="Low complexity" evidence="5">
    <location>
        <begin position="555"/>
        <end position="565"/>
    </location>
</feature>
<evidence type="ECO:0000256" key="5">
    <source>
        <dbReference type="SAM" id="MobiDB-lite"/>
    </source>
</evidence>
<feature type="region of interest" description="Disordered" evidence="5">
    <location>
        <begin position="636"/>
        <end position="669"/>
    </location>
</feature>
<dbReference type="PROSITE" id="PS50158">
    <property type="entry name" value="ZF_CCHC"/>
    <property type="match status" value="1"/>
</dbReference>
<evidence type="ECO:0000313" key="8">
    <source>
        <dbReference type="EMBL" id="CAK9017236.1"/>
    </source>
</evidence>
<gene>
    <name evidence="8" type="ORF">SCF082_LOCUS13545</name>
</gene>
<dbReference type="Pfam" id="PF06839">
    <property type="entry name" value="Zn_ribbon_GRF"/>
    <property type="match status" value="1"/>
</dbReference>
<name>A0ABP0JS02_9DINO</name>
<feature type="compositionally biased region" description="Basic and acidic residues" evidence="5">
    <location>
        <begin position="540"/>
        <end position="549"/>
    </location>
</feature>
<sequence>MGDPGEGGEWVERDQASFSTGRGVARGEDGRGSLDGSGSDGSGYRDREPPPSYTGKDPEATFQAFERSVKLWEFETDVPRTKRGAKLVRSMQGLARLAVEDKPFDDIDQKNAFEDDDIVMEDEEYIYVAEGDLGIIYEEKDIQTAPASYREAREALKNQKLGRGYFPPKGRGKGGGKHRVHVEQLKLRTRCWKCSAIGHWGRECAHPEKSKLTGGPGSSDFCKADGQSTGCDGARAIESEYEGEVPLLLPVQMLKQLRVVLNFKDYTFFMSEHGLTISMNEMPSGHVTFDVLQFHSDGFSVPREARHADMSDFTQNCFLGDTCRLSWTVIETWTPPLNVLPHAFRKAMAALMQRLQHLAGSPTSQTERKKKPMDGTLRSKVAIRGWRVILDKISTLIVFIERQSVVQEWFPQLPVGSPLPQEEEGPSSLESVYAEIIVNAKKLEPLKSKENPKVSARLPQPMGERDQEFSIKEDRKMVIKGHLSQFMEVEVQHGECKDPGTCRQGSPVKADGFDEEGAGRAAHRDPSEEHSDSSTGGRAAEGRDREADARGGSGTSRTSSLSPTREVWHREGGNSCEPSSCQCHKPSELVVVKKEGPRRGKKFWKCTQREREFFQWQMKEDQDAMSVTSLSLMTMEVTSQRAKSPRVERKNKTPIRSQGPIEVDSDGLL</sequence>
<feature type="domain" description="GRF-type" evidence="7">
    <location>
        <begin position="581"/>
        <end position="620"/>
    </location>
</feature>